<evidence type="ECO:0000313" key="3">
    <source>
        <dbReference type="EMBL" id="AXE77969.1"/>
    </source>
</evidence>
<name>A0A2Z5JCC6_STRAR</name>
<dbReference type="AlphaFoldDB" id="A0A2Z5JCC6"/>
<organism evidence="3 4">
    <name type="scientific">Streptomyces atratus</name>
    <dbReference type="NCBI Taxonomy" id="1893"/>
    <lineage>
        <taxon>Bacteria</taxon>
        <taxon>Bacillati</taxon>
        <taxon>Actinomycetota</taxon>
        <taxon>Actinomycetes</taxon>
        <taxon>Kitasatosporales</taxon>
        <taxon>Streptomycetaceae</taxon>
        <taxon>Streptomyces</taxon>
    </lineage>
</organism>
<dbReference type="PANTHER" id="PTHR34203">
    <property type="entry name" value="METHYLTRANSFERASE, FKBM FAMILY PROTEIN"/>
    <property type="match status" value="1"/>
</dbReference>
<dbReference type="GO" id="GO:0032259">
    <property type="term" value="P:methylation"/>
    <property type="evidence" value="ECO:0007669"/>
    <property type="project" value="UniProtKB-KW"/>
</dbReference>
<keyword evidence="3" id="KW-0808">Transferase</keyword>
<dbReference type="KEGG" id="sata:C5746_14620"/>
<dbReference type="NCBIfam" id="TIGR01444">
    <property type="entry name" value="fkbM_fam"/>
    <property type="match status" value="1"/>
</dbReference>
<sequence length="379" mass="42213">MTEEFLVTKPDRSPSPNAPKTELDEVRDLILRYPGVARVRLDHTSAGRLTACIQGWENANDLSPSGPLSELAEINPHETRFLYDEIFSAESYLQGGITLREDAVVFDVGANIGMFSLFVGARCPSASVFAYEPVPDVFDVLRRNVERHGVSARLLPFGLSDREQEIVFNFYPGISIMSCRSDYADLDNEVDLIKQYVVNTREAGAAGRDDHLAQVEALVSKDFELTERRCRLRPLSDVIEETGVTRIDLLKIDVQRAELDVLRGVADRHWPLIQQISMEVHDEKGTPTEGRVQLVRDLLTANGFRATVAEEDLLRGTGRYAVQAVRPEYADDPRPVVASAESGRPRLDPRAIADWLAARRPAGRLPDEVVLVDALPPQS</sequence>
<dbReference type="EMBL" id="CP027306">
    <property type="protein sequence ID" value="AXE77969.1"/>
    <property type="molecule type" value="Genomic_DNA"/>
</dbReference>
<dbReference type="InterPro" id="IPR029063">
    <property type="entry name" value="SAM-dependent_MTases_sf"/>
</dbReference>
<proteinExistence type="predicted"/>
<dbReference type="PANTHER" id="PTHR34203:SF15">
    <property type="entry name" value="SLL1173 PROTEIN"/>
    <property type="match status" value="1"/>
</dbReference>
<dbReference type="InterPro" id="IPR052514">
    <property type="entry name" value="SAM-dependent_MTase"/>
</dbReference>
<feature type="domain" description="Methyltransferase FkbM" evidence="2">
    <location>
        <begin position="107"/>
        <end position="305"/>
    </location>
</feature>
<dbReference type="SUPFAM" id="SSF53335">
    <property type="entry name" value="S-adenosyl-L-methionine-dependent methyltransferases"/>
    <property type="match status" value="1"/>
</dbReference>
<dbReference type="InterPro" id="IPR006342">
    <property type="entry name" value="FkbM_mtfrase"/>
</dbReference>
<reference evidence="3 4" key="1">
    <citation type="journal article" date="2018" name="Front. Microbiol.">
        <title>Genome Sequencing of Streptomyces atratus SCSIOZH16 and Activation Production of Nocardamine via Metabolic Engineering.</title>
        <authorList>
            <person name="Li Y."/>
            <person name="Zhang C."/>
            <person name="Liu C."/>
            <person name="Ju J."/>
            <person name="Ma J."/>
        </authorList>
    </citation>
    <scope>NUCLEOTIDE SEQUENCE [LARGE SCALE GENOMIC DNA]</scope>
    <source>
        <strain evidence="3 4">SCSIO_ZH16</strain>
    </source>
</reference>
<dbReference type="Proteomes" id="UP000252698">
    <property type="component" value="Chromosome"/>
</dbReference>
<dbReference type="Pfam" id="PF05050">
    <property type="entry name" value="Methyltransf_21"/>
    <property type="match status" value="1"/>
</dbReference>
<keyword evidence="3" id="KW-0489">Methyltransferase</keyword>
<gene>
    <name evidence="3" type="ORF">C5746_14620</name>
</gene>
<dbReference type="Gene3D" id="3.40.50.150">
    <property type="entry name" value="Vaccinia Virus protein VP39"/>
    <property type="match status" value="1"/>
</dbReference>
<dbReference type="GO" id="GO:0008168">
    <property type="term" value="F:methyltransferase activity"/>
    <property type="evidence" value="ECO:0007669"/>
    <property type="project" value="UniProtKB-KW"/>
</dbReference>
<evidence type="ECO:0000256" key="1">
    <source>
        <dbReference type="SAM" id="MobiDB-lite"/>
    </source>
</evidence>
<feature type="region of interest" description="Disordered" evidence="1">
    <location>
        <begin position="1"/>
        <end position="21"/>
    </location>
</feature>
<protein>
    <submittedName>
        <fullName evidence="3">FkbM family methyltransferase</fullName>
    </submittedName>
</protein>
<evidence type="ECO:0000259" key="2">
    <source>
        <dbReference type="Pfam" id="PF05050"/>
    </source>
</evidence>
<evidence type="ECO:0000313" key="4">
    <source>
        <dbReference type="Proteomes" id="UP000252698"/>
    </source>
</evidence>
<accession>A0A2Z5JCC6</accession>